<dbReference type="InterPro" id="IPR003661">
    <property type="entry name" value="HisK_dim/P_dom"/>
</dbReference>
<keyword evidence="12" id="KW-1185">Reference proteome</keyword>
<dbReference type="Pfam" id="PF02518">
    <property type="entry name" value="HATPase_c"/>
    <property type="match status" value="1"/>
</dbReference>
<dbReference type="SUPFAM" id="SSF52172">
    <property type="entry name" value="CheY-like"/>
    <property type="match status" value="1"/>
</dbReference>
<dbReference type="AlphaFoldDB" id="A0A1E8FAU9"/>
<reference evidence="11 12" key="1">
    <citation type="submission" date="2016-09" db="EMBL/GenBank/DDBJ databases">
        <title>Alteromonas lipolytica, a new species isolated from sea water.</title>
        <authorList>
            <person name="Wu Y.-H."/>
            <person name="Cheng H."/>
            <person name="Xu X.-W."/>
        </authorList>
    </citation>
    <scope>NUCLEOTIDE SEQUENCE [LARGE SCALE GENOMIC DNA]</scope>
    <source>
        <strain evidence="11 12">JW12</strain>
    </source>
</reference>
<dbReference type="Gene3D" id="1.20.120.160">
    <property type="entry name" value="HPT domain"/>
    <property type="match status" value="1"/>
</dbReference>
<dbReference type="PANTHER" id="PTHR45339:SF5">
    <property type="entry name" value="HISTIDINE KINASE"/>
    <property type="match status" value="1"/>
</dbReference>
<keyword evidence="3 5" id="KW-0597">Phosphoprotein</keyword>
<dbReference type="CDD" id="cd00130">
    <property type="entry name" value="PAS"/>
    <property type="match status" value="2"/>
</dbReference>
<evidence type="ECO:0000259" key="10">
    <source>
        <dbReference type="PROSITE" id="PS50113"/>
    </source>
</evidence>
<dbReference type="GO" id="GO:0005524">
    <property type="term" value="F:ATP binding"/>
    <property type="evidence" value="ECO:0007669"/>
    <property type="project" value="UniProtKB-KW"/>
</dbReference>
<dbReference type="Pfam" id="PF01627">
    <property type="entry name" value="Hpt"/>
    <property type="match status" value="1"/>
</dbReference>
<feature type="domain" description="Histidine kinase" evidence="7">
    <location>
        <begin position="392"/>
        <end position="614"/>
    </location>
</feature>
<dbReference type="Proteomes" id="UP000176037">
    <property type="component" value="Unassembled WGS sequence"/>
</dbReference>
<dbReference type="GO" id="GO:0000155">
    <property type="term" value="F:phosphorelay sensor kinase activity"/>
    <property type="evidence" value="ECO:0007669"/>
    <property type="project" value="InterPro"/>
</dbReference>
<dbReference type="PRINTS" id="PR00344">
    <property type="entry name" value="BCTRLSENSOR"/>
</dbReference>
<dbReference type="PANTHER" id="PTHR45339">
    <property type="entry name" value="HYBRID SIGNAL TRANSDUCTION HISTIDINE KINASE J"/>
    <property type="match status" value="1"/>
</dbReference>
<feature type="modified residue" description="4-aspartylphosphate" evidence="5">
    <location>
        <position position="688"/>
    </location>
</feature>
<dbReference type="Pfam" id="PF13426">
    <property type="entry name" value="PAS_9"/>
    <property type="match status" value="2"/>
</dbReference>
<keyword evidence="6" id="KW-1133">Transmembrane helix</keyword>
<evidence type="ECO:0000256" key="3">
    <source>
        <dbReference type="ARBA" id="ARBA00022553"/>
    </source>
</evidence>
<dbReference type="PROSITE" id="PS50109">
    <property type="entry name" value="HIS_KIN"/>
    <property type="match status" value="1"/>
</dbReference>
<dbReference type="SUPFAM" id="SSF47384">
    <property type="entry name" value="Homodimeric domain of signal transducing histidine kinase"/>
    <property type="match status" value="1"/>
</dbReference>
<evidence type="ECO:0000256" key="6">
    <source>
        <dbReference type="SAM" id="Phobius"/>
    </source>
</evidence>
<comment type="catalytic activity">
    <reaction evidence="1">
        <text>ATP + protein L-histidine = ADP + protein N-phospho-L-histidine.</text>
        <dbReference type="EC" id="2.7.13.3"/>
    </reaction>
</comment>
<dbReference type="SUPFAM" id="SSF55785">
    <property type="entry name" value="PYP-like sensor domain (PAS domain)"/>
    <property type="match status" value="2"/>
</dbReference>
<dbReference type="SMART" id="SM00448">
    <property type="entry name" value="REC"/>
    <property type="match status" value="1"/>
</dbReference>
<evidence type="ECO:0000256" key="4">
    <source>
        <dbReference type="ARBA" id="ARBA00023012"/>
    </source>
</evidence>
<dbReference type="SMART" id="SM00387">
    <property type="entry name" value="HATPase_c"/>
    <property type="match status" value="1"/>
</dbReference>
<dbReference type="InterPro" id="IPR008207">
    <property type="entry name" value="Sig_transdc_His_kin_Hpt_dom"/>
</dbReference>
<keyword evidence="6" id="KW-0812">Transmembrane</keyword>
<dbReference type="SUPFAM" id="SSF47226">
    <property type="entry name" value="Histidine-containing phosphotransfer domain, HPT domain"/>
    <property type="match status" value="1"/>
</dbReference>
<dbReference type="InterPro" id="IPR001789">
    <property type="entry name" value="Sig_transdc_resp-reg_receiver"/>
</dbReference>
<name>A0A1E8FAU9_9ALTE</name>
<dbReference type="SUPFAM" id="SSF55874">
    <property type="entry name" value="ATPase domain of HSP90 chaperone/DNA topoisomerase II/histidine kinase"/>
    <property type="match status" value="1"/>
</dbReference>
<dbReference type="EMBL" id="MJIC01000015">
    <property type="protein sequence ID" value="OFI33054.1"/>
    <property type="molecule type" value="Genomic_DNA"/>
</dbReference>
<keyword evidence="6" id="KW-0472">Membrane</keyword>
<dbReference type="Gene3D" id="1.10.287.130">
    <property type="match status" value="1"/>
</dbReference>
<proteinExistence type="predicted"/>
<dbReference type="CDD" id="cd00082">
    <property type="entry name" value="HisKA"/>
    <property type="match status" value="1"/>
</dbReference>
<feature type="domain" description="Response regulatory" evidence="8">
    <location>
        <begin position="639"/>
        <end position="756"/>
    </location>
</feature>
<evidence type="ECO:0000259" key="8">
    <source>
        <dbReference type="PROSITE" id="PS50110"/>
    </source>
</evidence>
<dbReference type="InterPro" id="IPR000700">
    <property type="entry name" value="PAS-assoc_C"/>
</dbReference>
<dbReference type="PROSITE" id="PS50112">
    <property type="entry name" value="PAS"/>
    <property type="match status" value="1"/>
</dbReference>
<dbReference type="InterPro" id="IPR001610">
    <property type="entry name" value="PAC"/>
</dbReference>
<dbReference type="InterPro" id="IPR004358">
    <property type="entry name" value="Sig_transdc_His_kin-like_C"/>
</dbReference>
<evidence type="ECO:0000313" key="12">
    <source>
        <dbReference type="Proteomes" id="UP000176037"/>
    </source>
</evidence>
<evidence type="ECO:0000256" key="2">
    <source>
        <dbReference type="ARBA" id="ARBA00012438"/>
    </source>
</evidence>
<feature type="domain" description="PAC" evidence="10">
    <location>
        <begin position="322"/>
        <end position="374"/>
    </location>
</feature>
<gene>
    <name evidence="11" type="ORF">BFC17_01935</name>
</gene>
<dbReference type="SMART" id="SM00091">
    <property type="entry name" value="PAS"/>
    <property type="match status" value="2"/>
</dbReference>
<evidence type="ECO:0000259" key="7">
    <source>
        <dbReference type="PROSITE" id="PS50109"/>
    </source>
</evidence>
<sequence>MLKIYFPFLLLNAGTFSILLLWLNFPLTADKASWVNWGAAISLALFNLACLHFYRMSAFNPNTQLKKQLENGGDTDSSALSDVGEAAIDELVSRHNTLINQLRESRETSELNRKQNKHLLERHSSSEAKSKALLNSSLDAIVTANRDGVIVDFNSHAEAIFGWQKAEIVGKQLSEIIIPQRFRSMHDAAMAKFDKNKESKVLNKRIELVALHKEGHEFFIEIAICTVDDGEALFFAAFIRDISEQKRLHMESLLASCVFNINIPMFVTDHEAHIIKANDAFKATLGYPSTLPEDFKATRLFFDNDKSVRREMWTALDEKGSWSQEVTIIKADGSHFPALAHVSVIPGEDPNSNRYVCELKDISESKEYENKLKDARELAEQASEAKGRFLATMSHEIRTPMNAVLGILELLEEDNVHPEQLKLIHLAMSSGTQLLEIINSILDLSRMNSGNFTISPKPFSTEALIESTRGIMQTAVSEKNLSLLFQTSPALPGFAVGDFTRIRQILINLIDNAVKFTDKGSIAVTLSAVAMEGDEFELLCDVTDTGIGIDEAFKSQLFDEFTMADNSSSRQRSGAGLGLSICMNLVKKMHGQLSAQNNRNGTGARFSFSIRLSHCTEEEIAALRTVKKNDNLNIYPGIRILVAEDNESNRLIVENQLLKEDIQLIFAENGKQAVEISQQQPFDVILMDISMPEMDGLEATRRIISAQGINAQTPIIALTAHSMENEINRFKVAGMCDHLSKPCTKKCLFEKINYWSQGNQSDDLLHQEQEPETVVTHTVSAVPTQDESAYLQYKLFDTEVLNRLIYDTSREVVPKLLTVYISETRKILQQVVQARDNGDLKKIEFAAHSVKSSSASHANLRLHAIAKDIERRCIEGDEEWVFAMVAEFERIAEASLQVSEQVLEEMTATGLEQSEITTPVR</sequence>
<evidence type="ECO:0000256" key="1">
    <source>
        <dbReference type="ARBA" id="ARBA00000085"/>
    </source>
</evidence>
<dbReference type="SMART" id="SM00388">
    <property type="entry name" value="HisKA"/>
    <property type="match status" value="1"/>
</dbReference>
<dbReference type="NCBIfam" id="TIGR00229">
    <property type="entry name" value="sensory_box"/>
    <property type="match status" value="2"/>
</dbReference>
<evidence type="ECO:0000313" key="11">
    <source>
        <dbReference type="EMBL" id="OFI33054.1"/>
    </source>
</evidence>
<accession>A0A1E8FAU9</accession>
<dbReference type="InterPro" id="IPR003594">
    <property type="entry name" value="HATPase_dom"/>
</dbReference>
<dbReference type="CDD" id="cd16922">
    <property type="entry name" value="HATPase_EvgS-ArcB-TorS-like"/>
    <property type="match status" value="1"/>
</dbReference>
<dbReference type="InterPro" id="IPR011006">
    <property type="entry name" value="CheY-like_superfamily"/>
</dbReference>
<dbReference type="InterPro" id="IPR035965">
    <property type="entry name" value="PAS-like_dom_sf"/>
</dbReference>
<dbReference type="EC" id="2.7.13.3" evidence="2"/>
<dbReference type="Pfam" id="PF00512">
    <property type="entry name" value="HisKA"/>
    <property type="match status" value="1"/>
</dbReference>
<dbReference type="Gene3D" id="3.30.565.10">
    <property type="entry name" value="Histidine kinase-like ATPase, C-terminal domain"/>
    <property type="match status" value="1"/>
</dbReference>
<feature type="domain" description="PAS" evidence="9">
    <location>
        <begin position="126"/>
        <end position="180"/>
    </location>
</feature>
<dbReference type="InterPro" id="IPR036890">
    <property type="entry name" value="HATPase_C_sf"/>
</dbReference>
<comment type="caution">
    <text evidence="11">The sequence shown here is derived from an EMBL/GenBank/DDBJ whole genome shotgun (WGS) entry which is preliminary data.</text>
</comment>
<dbReference type="Gene3D" id="3.30.450.20">
    <property type="entry name" value="PAS domain"/>
    <property type="match status" value="2"/>
</dbReference>
<evidence type="ECO:0000259" key="9">
    <source>
        <dbReference type="PROSITE" id="PS50112"/>
    </source>
</evidence>
<feature type="transmembrane region" description="Helical" evidence="6">
    <location>
        <begin position="34"/>
        <end position="54"/>
    </location>
</feature>
<dbReference type="Pfam" id="PF00072">
    <property type="entry name" value="Response_reg"/>
    <property type="match status" value="1"/>
</dbReference>
<dbReference type="CDD" id="cd17546">
    <property type="entry name" value="REC_hyHK_CKI1_RcsC-like"/>
    <property type="match status" value="1"/>
</dbReference>
<dbReference type="RefSeq" id="WP_070177431.1">
    <property type="nucleotide sequence ID" value="NZ_BMJR01000002.1"/>
</dbReference>
<evidence type="ECO:0000256" key="5">
    <source>
        <dbReference type="PROSITE-ProRule" id="PRU00169"/>
    </source>
</evidence>
<dbReference type="Gene3D" id="3.40.50.2300">
    <property type="match status" value="1"/>
</dbReference>
<dbReference type="SMART" id="SM00086">
    <property type="entry name" value="PAC"/>
    <property type="match status" value="2"/>
</dbReference>
<dbReference type="InterPro" id="IPR005467">
    <property type="entry name" value="His_kinase_dom"/>
</dbReference>
<dbReference type="InterPro" id="IPR000014">
    <property type="entry name" value="PAS"/>
</dbReference>
<organism evidence="11 12">
    <name type="scientific">Alteromonas lipolytica</name>
    <dbReference type="NCBI Taxonomy" id="1856405"/>
    <lineage>
        <taxon>Bacteria</taxon>
        <taxon>Pseudomonadati</taxon>
        <taxon>Pseudomonadota</taxon>
        <taxon>Gammaproteobacteria</taxon>
        <taxon>Alteromonadales</taxon>
        <taxon>Alteromonadaceae</taxon>
        <taxon>Alteromonas/Salinimonas group</taxon>
        <taxon>Alteromonas</taxon>
    </lineage>
</organism>
<dbReference type="STRING" id="1856405.BFC17_01935"/>
<dbReference type="InterPro" id="IPR036641">
    <property type="entry name" value="HPT_dom_sf"/>
</dbReference>
<protein>
    <recommendedName>
        <fullName evidence="2">histidine kinase</fullName>
        <ecNumber evidence="2">2.7.13.3</ecNumber>
    </recommendedName>
</protein>
<dbReference type="InterPro" id="IPR036097">
    <property type="entry name" value="HisK_dim/P_sf"/>
</dbReference>
<dbReference type="GO" id="GO:0005886">
    <property type="term" value="C:plasma membrane"/>
    <property type="evidence" value="ECO:0007669"/>
    <property type="project" value="UniProtKB-SubCell"/>
</dbReference>
<dbReference type="PROSITE" id="PS50113">
    <property type="entry name" value="PAC"/>
    <property type="match status" value="1"/>
</dbReference>
<dbReference type="PROSITE" id="PS50110">
    <property type="entry name" value="RESPONSE_REGULATORY"/>
    <property type="match status" value="1"/>
</dbReference>
<dbReference type="FunFam" id="3.30.565.10:FF:000010">
    <property type="entry name" value="Sensor histidine kinase RcsC"/>
    <property type="match status" value="1"/>
</dbReference>
<keyword evidence="4" id="KW-0902">Two-component regulatory system</keyword>
<feature type="transmembrane region" description="Helical" evidence="6">
    <location>
        <begin position="6"/>
        <end position="27"/>
    </location>
</feature>